<gene>
    <name evidence="10" type="ORF">POM99_10760</name>
</gene>
<keyword evidence="7" id="KW-0798">TonB box</keyword>
<dbReference type="InterPro" id="IPR037066">
    <property type="entry name" value="Plug_dom_sf"/>
</dbReference>
<dbReference type="Pfam" id="PF07715">
    <property type="entry name" value="Plug"/>
    <property type="match status" value="1"/>
</dbReference>
<keyword evidence="3" id="KW-0410">Iron transport</keyword>
<keyword evidence="5 7" id="KW-0472">Membrane</keyword>
<organism evidence="10 11">
    <name type="scientific">Novosphingobium cyanobacteriorum</name>
    <dbReference type="NCBI Taxonomy" id="3024215"/>
    <lineage>
        <taxon>Bacteria</taxon>
        <taxon>Pseudomonadati</taxon>
        <taxon>Pseudomonadota</taxon>
        <taxon>Alphaproteobacteria</taxon>
        <taxon>Sphingomonadales</taxon>
        <taxon>Sphingomonadaceae</taxon>
        <taxon>Novosphingobium</taxon>
    </lineage>
</organism>
<dbReference type="InterPro" id="IPR012910">
    <property type="entry name" value="Plug_dom"/>
</dbReference>
<keyword evidence="2" id="KW-0813">Transport</keyword>
<feature type="chain" id="PRO_5046626571" evidence="8">
    <location>
        <begin position="29"/>
        <end position="980"/>
    </location>
</feature>
<keyword evidence="4" id="KW-0408">Iron</keyword>
<reference evidence="10 11" key="1">
    <citation type="submission" date="2023-03" db="EMBL/GenBank/DDBJ databases">
        <title>Novosphingobium cyanobacteriorum sp. nov., isolated from a eutrophic reservoir during the Microcystis bloom period.</title>
        <authorList>
            <person name="Kang M."/>
            <person name="Le V."/>
            <person name="Ko S.-R."/>
            <person name="Lee S.-A."/>
            <person name="Ahn C.-Y."/>
        </authorList>
    </citation>
    <scope>NUCLEOTIDE SEQUENCE [LARGE SCALE GENOMIC DNA]</scope>
    <source>
        <strain evidence="10 11">HBC54</strain>
    </source>
</reference>
<evidence type="ECO:0000256" key="1">
    <source>
        <dbReference type="ARBA" id="ARBA00004442"/>
    </source>
</evidence>
<evidence type="ECO:0000256" key="8">
    <source>
        <dbReference type="SAM" id="SignalP"/>
    </source>
</evidence>
<dbReference type="PANTHER" id="PTHR47234:SF2">
    <property type="entry name" value="TONB-DEPENDENT RECEPTOR"/>
    <property type="match status" value="1"/>
</dbReference>
<protein>
    <submittedName>
        <fullName evidence="10">TonB-dependent receptor</fullName>
    </submittedName>
</protein>
<evidence type="ECO:0000256" key="5">
    <source>
        <dbReference type="ARBA" id="ARBA00023136"/>
    </source>
</evidence>
<dbReference type="SUPFAM" id="SSF56935">
    <property type="entry name" value="Porins"/>
    <property type="match status" value="1"/>
</dbReference>
<dbReference type="Gene3D" id="3.55.50.30">
    <property type="match status" value="1"/>
</dbReference>
<keyword evidence="8" id="KW-0732">Signal</keyword>
<comment type="subcellular location">
    <subcellularLocation>
        <location evidence="1 7">Cell outer membrane</location>
    </subcellularLocation>
</comment>
<dbReference type="RefSeq" id="WP_277277617.1">
    <property type="nucleotide sequence ID" value="NZ_JAROCY010000009.1"/>
</dbReference>
<keyword evidence="6" id="KW-0998">Cell outer membrane</keyword>
<dbReference type="InterPro" id="IPR011662">
    <property type="entry name" value="Secretin/TonB_short_N"/>
</dbReference>
<dbReference type="Gene3D" id="2.40.170.20">
    <property type="entry name" value="TonB-dependent receptor, beta-barrel domain"/>
    <property type="match status" value="1"/>
</dbReference>
<evidence type="ECO:0000256" key="6">
    <source>
        <dbReference type="ARBA" id="ARBA00023237"/>
    </source>
</evidence>
<evidence type="ECO:0000256" key="2">
    <source>
        <dbReference type="ARBA" id="ARBA00022448"/>
    </source>
</evidence>
<dbReference type="InterPro" id="IPR036942">
    <property type="entry name" value="Beta-barrel_TonB_sf"/>
</dbReference>
<evidence type="ECO:0000256" key="7">
    <source>
        <dbReference type="RuleBase" id="RU003357"/>
    </source>
</evidence>
<dbReference type="Gene3D" id="2.170.130.10">
    <property type="entry name" value="TonB-dependent receptor, plug domain"/>
    <property type="match status" value="1"/>
</dbReference>
<evidence type="ECO:0000256" key="3">
    <source>
        <dbReference type="ARBA" id="ARBA00022496"/>
    </source>
</evidence>
<feature type="domain" description="Secretin/TonB short N-terminal" evidence="9">
    <location>
        <begin position="56"/>
        <end position="106"/>
    </location>
</feature>
<feature type="signal peptide" evidence="8">
    <location>
        <begin position="1"/>
        <end position="28"/>
    </location>
</feature>
<name>A0ABT6CIE2_9SPHN</name>
<evidence type="ECO:0000259" key="9">
    <source>
        <dbReference type="SMART" id="SM00965"/>
    </source>
</evidence>
<dbReference type="InterPro" id="IPR000531">
    <property type="entry name" value="Beta-barrel_TonB"/>
</dbReference>
<dbReference type="SMART" id="SM00965">
    <property type="entry name" value="STN"/>
    <property type="match status" value="1"/>
</dbReference>
<comment type="similarity">
    <text evidence="7">Belongs to the TonB-dependent receptor family.</text>
</comment>
<evidence type="ECO:0000313" key="11">
    <source>
        <dbReference type="Proteomes" id="UP001222770"/>
    </source>
</evidence>
<keyword evidence="3" id="KW-0406">Ion transport</keyword>
<keyword evidence="11" id="KW-1185">Reference proteome</keyword>
<dbReference type="PANTHER" id="PTHR47234">
    <property type="match status" value="1"/>
</dbReference>
<evidence type="ECO:0000313" key="10">
    <source>
        <dbReference type="EMBL" id="MDF8333682.1"/>
    </source>
</evidence>
<dbReference type="Pfam" id="PF00593">
    <property type="entry name" value="TonB_dep_Rec_b-barrel"/>
    <property type="match status" value="1"/>
</dbReference>
<dbReference type="EMBL" id="JAROCY010000009">
    <property type="protein sequence ID" value="MDF8333682.1"/>
    <property type="molecule type" value="Genomic_DNA"/>
</dbReference>
<dbReference type="Proteomes" id="UP001222770">
    <property type="component" value="Unassembled WGS sequence"/>
</dbReference>
<accession>A0ABT6CIE2</accession>
<proteinExistence type="inferred from homology"/>
<keyword evidence="10" id="KW-0675">Receptor</keyword>
<comment type="caution">
    <text evidence="10">The sequence shown here is derived from an EMBL/GenBank/DDBJ whole genome shotgun (WGS) entry which is preliminary data.</text>
</comment>
<sequence length="980" mass="103157">MLSRSRLPSFVAVLLAGVIIPCAANAQAATEHRMAIALPEQPLAAALAQLSLRTGVTVLASADVTAGKTAPAIAGTLTPEQAIRLLLVGTGLEAIRSGAGFAVRNSQYGGQVDERAQAAPVLDEILVTGTRIRGAAPAGANVIAITRTDIVHSGLATTQDVVAAIPQNFGGGANEGTLGFTQRNGATANIGVGASVNLRGLGASSTLTLVEGNRLALGAGASFVDLSLIPASAIEQIEVLADGTSAIYGSDAVAGVVNLRLRRSFEGAETSVRSGLANGFTEFQASQIAAAKWSRGRIMVAYEYYTRGRLGSEDRTYASEDLRPFGGPDYRQPYANPGTIIAADGSVWGIPQGQDGKALTPEKLLPGERRLGDGRIGTDLLPRTRRHAGVIALAQDLSHDVTLRLDGFAADRRSEQRYFALNAPVTVTSANPYYVDPIGTGEPVSVFYDFRKDLGAPLNKAHVKNWAVSGAIQARSGSWRGELWANLGIQHEELRALNVVNSARLAVALAQGDAGRAFNMFGDGSHSPAAVIDAVRGSAISRDRSRQIGTGFKVDGPLWSLPGGPLALAAGVEFRSEAFGASSIYDDYALEPVSSGDRGYPLGRRVVAGYAELRAPLVAPEQGIGGIRRLDVSIAGRIEHYSDFGTTANPKVGLTYEPFWGIALRGSWGTSFRAPGFYDTRQGPGLSQIVPLPLADPSASGGSSNVVALFGNNPAMGPERARTFTAGVDVRPPALPGLSLSMTWFDIGYRDRIANPAADAFTFLVQRQRYASLIAAAPSPATLEALYTAPDFFNPFGIPASAISYVIDARNANLARQHLDGMDFDLGYRTALPRGSISLGLSGTWLFHITQQLTRSAPAVEALGTIGNPVRYRLRGRLAADRDGFGLAVFLNHGAGYRNTAVDPVERVAGWTTLDLQASKAFGLETGGLSGTRLSLSVTNLFDQDPPYVNNRTPYSAVGFDPEQASAAGRVIAVQLVKSW</sequence>
<evidence type="ECO:0000256" key="4">
    <source>
        <dbReference type="ARBA" id="ARBA00023004"/>
    </source>
</evidence>